<accession>X1CC04</accession>
<reference evidence="1" key="1">
    <citation type="journal article" date="2014" name="Front. Microbiol.">
        <title>High frequency of phylogenetically diverse reductive dehalogenase-homologous genes in deep subseafloor sedimentary metagenomes.</title>
        <authorList>
            <person name="Kawai M."/>
            <person name="Futagami T."/>
            <person name="Toyoda A."/>
            <person name="Takaki Y."/>
            <person name="Nishi S."/>
            <person name="Hori S."/>
            <person name="Arai W."/>
            <person name="Tsubouchi T."/>
            <person name="Morono Y."/>
            <person name="Uchiyama I."/>
            <person name="Ito T."/>
            <person name="Fujiyama A."/>
            <person name="Inagaki F."/>
            <person name="Takami H."/>
        </authorList>
    </citation>
    <scope>NUCLEOTIDE SEQUENCE</scope>
    <source>
        <strain evidence="1">Expedition CK06-06</strain>
    </source>
</reference>
<proteinExistence type="predicted"/>
<organism evidence="1">
    <name type="scientific">marine sediment metagenome</name>
    <dbReference type="NCBI Taxonomy" id="412755"/>
    <lineage>
        <taxon>unclassified sequences</taxon>
        <taxon>metagenomes</taxon>
        <taxon>ecological metagenomes</taxon>
    </lineage>
</organism>
<feature type="non-terminal residue" evidence="1">
    <location>
        <position position="143"/>
    </location>
</feature>
<evidence type="ECO:0000313" key="1">
    <source>
        <dbReference type="EMBL" id="GAG93818.1"/>
    </source>
</evidence>
<name>X1CC04_9ZZZZ</name>
<comment type="caution">
    <text evidence="1">The sequence shown here is derived from an EMBL/GenBank/DDBJ whole genome shotgun (WGS) entry which is preliminary data.</text>
</comment>
<gene>
    <name evidence="1" type="ORF">S01H4_44772</name>
</gene>
<dbReference type="EMBL" id="BART01024862">
    <property type="protein sequence ID" value="GAG93818.1"/>
    <property type="molecule type" value="Genomic_DNA"/>
</dbReference>
<sequence length="143" mass="14945">MAANAWQVFDIFYDEVGSESHDLNGVDVIKMGLVLSGWTPNLATDVSYSVIAGSYEHAANYGYTAGGDIVAATWDAAAGTLTFDVDNNVWTASGGSILARYALLYNSSAGGTNDVIAYCLMDNSPADVEATDGNTLTVTINVS</sequence>
<protein>
    <submittedName>
        <fullName evidence="1">Uncharacterized protein</fullName>
    </submittedName>
</protein>
<dbReference type="AlphaFoldDB" id="X1CC04"/>